<feature type="compositionally biased region" description="Low complexity" evidence="5">
    <location>
        <begin position="397"/>
        <end position="410"/>
    </location>
</feature>
<dbReference type="Proteomes" id="UP000237846">
    <property type="component" value="Unassembled WGS sequence"/>
</dbReference>
<dbReference type="GO" id="GO:0004674">
    <property type="term" value="F:protein serine/threonine kinase activity"/>
    <property type="evidence" value="ECO:0007669"/>
    <property type="project" value="UniProtKB-KW"/>
</dbReference>
<evidence type="ECO:0000259" key="6">
    <source>
        <dbReference type="PROSITE" id="PS50011"/>
    </source>
</evidence>
<keyword evidence="7" id="KW-0723">Serine/threonine-protein kinase</keyword>
<keyword evidence="4" id="KW-0067">ATP-binding</keyword>
<evidence type="ECO:0000313" key="8">
    <source>
        <dbReference type="Proteomes" id="UP000237846"/>
    </source>
</evidence>
<organism evidence="7 8">
    <name type="scientific">Allonocardiopsis opalescens</name>
    <dbReference type="NCBI Taxonomy" id="1144618"/>
    <lineage>
        <taxon>Bacteria</taxon>
        <taxon>Bacillati</taxon>
        <taxon>Actinomycetota</taxon>
        <taxon>Actinomycetes</taxon>
        <taxon>Streptosporangiales</taxon>
        <taxon>Allonocardiopsis</taxon>
    </lineage>
</organism>
<proteinExistence type="predicted"/>
<dbReference type="RefSeq" id="WP_211303133.1">
    <property type="nucleotide sequence ID" value="NZ_PVZC01000009.1"/>
</dbReference>
<feature type="compositionally biased region" description="Pro residues" evidence="5">
    <location>
        <begin position="286"/>
        <end position="296"/>
    </location>
</feature>
<keyword evidence="2" id="KW-0547">Nucleotide-binding</keyword>
<dbReference type="InterPro" id="IPR000719">
    <property type="entry name" value="Prot_kinase_dom"/>
</dbReference>
<keyword evidence="8" id="KW-1185">Reference proteome</keyword>
<dbReference type="InterPro" id="IPR008271">
    <property type="entry name" value="Ser/Thr_kinase_AS"/>
</dbReference>
<dbReference type="PANTHER" id="PTHR43289:SF34">
    <property type="entry name" value="SERINE_THREONINE-PROTEIN KINASE YBDM-RELATED"/>
    <property type="match status" value="1"/>
</dbReference>
<gene>
    <name evidence="7" type="ORF">CLV72_109350</name>
</gene>
<keyword evidence="1" id="KW-0808">Transferase</keyword>
<comment type="caution">
    <text evidence="7">The sequence shown here is derived from an EMBL/GenBank/DDBJ whole genome shotgun (WGS) entry which is preliminary data.</text>
</comment>
<evidence type="ECO:0000313" key="7">
    <source>
        <dbReference type="EMBL" id="PRX95737.1"/>
    </source>
</evidence>
<evidence type="ECO:0000256" key="1">
    <source>
        <dbReference type="ARBA" id="ARBA00022679"/>
    </source>
</evidence>
<feature type="region of interest" description="Disordered" evidence="5">
    <location>
        <begin position="282"/>
        <end position="348"/>
    </location>
</feature>
<dbReference type="Pfam" id="PF00069">
    <property type="entry name" value="Pkinase"/>
    <property type="match status" value="1"/>
</dbReference>
<evidence type="ECO:0000256" key="5">
    <source>
        <dbReference type="SAM" id="MobiDB-lite"/>
    </source>
</evidence>
<dbReference type="Gene3D" id="1.10.510.10">
    <property type="entry name" value="Transferase(Phosphotransferase) domain 1"/>
    <property type="match status" value="1"/>
</dbReference>
<dbReference type="AlphaFoldDB" id="A0A2T0PW50"/>
<feature type="domain" description="Protein kinase" evidence="6">
    <location>
        <begin position="18"/>
        <end position="276"/>
    </location>
</feature>
<dbReference type="CDD" id="cd14014">
    <property type="entry name" value="STKc_PknB_like"/>
    <property type="match status" value="1"/>
</dbReference>
<protein>
    <submittedName>
        <fullName evidence="7">Serine/threonine protein kinase</fullName>
    </submittedName>
</protein>
<accession>A0A2T0PW50</accession>
<sequence>MSVGQPLLVGDPREVGGFRILARLGQGGQGVAYLGEAPDGEQVAVKVLSALGMRDPGHRERFVREAAAAQRVASFCTAQVVRADFDHDPPYIASEYVSGPSLSESVRTDGPRRGAALNRLAVATATALVAIHEAGIVHRDLKPANVLIAADGPRVIDFGIARIADSGTFTGSIVGTPAFMAPEQMAPHAAVGAAADVYSWGAVMVFAATGRAPFAGDSLPAVMHHVMHSAPDLGELDGPLRALVASCLSKDPAARPSSHDVLMSLLRGRRGATPVLAAPVAAEAPTAPPPAFPPAAPARADAGGPAPLPPGRGTGAAAPTGPSAQPEPAGREADTLPSDGPGGRRRRRPAAVAAGVLGTLLLAAAVGGGAYYLGAGGGAEGGSPVVQAGQELPPASPAAASGGEPTGGASRSPAPDLGGGTSVSGSSVVEVEEEEEEDSRGAGSGTASRGFDGDYVGTWVGAGQTAAGARDFTMELAEGATSATLAATDGSCTITLTLSGDSGDGYSTTAGHTDPPCATHTGADLVLTGGRLVIIWHGPDSDGTVTFPMNRS</sequence>
<feature type="region of interest" description="Disordered" evidence="5">
    <location>
        <begin position="384"/>
        <end position="449"/>
    </location>
</feature>
<dbReference type="InterPro" id="IPR011009">
    <property type="entry name" value="Kinase-like_dom_sf"/>
</dbReference>
<dbReference type="GO" id="GO:0005524">
    <property type="term" value="F:ATP binding"/>
    <property type="evidence" value="ECO:0007669"/>
    <property type="project" value="UniProtKB-KW"/>
</dbReference>
<feature type="compositionally biased region" description="Low complexity" evidence="5">
    <location>
        <begin position="315"/>
        <end position="326"/>
    </location>
</feature>
<dbReference type="SUPFAM" id="SSF56112">
    <property type="entry name" value="Protein kinase-like (PK-like)"/>
    <property type="match status" value="1"/>
</dbReference>
<dbReference type="SMART" id="SM00220">
    <property type="entry name" value="S_TKc"/>
    <property type="match status" value="1"/>
</dbReference>
<name>A0A2T0PW50_9ACTN</name>
<dbReference type="PANTHER" id="PTHR43289">
    <property type="entry name" value="MITOGEN-ACTIVATED PROTEIN KINASE KINASE KINASE 20-RELATED"/>
    <property type="match status" value="1"/>
</dbReference>
<keyword evidence="3 7" id="KW-0418">Kinase</keyword>
<dbReference type="PROSITE" id="PS50011">
    <property type="entry name" value="PROTEIN_KINASE_DOM"/>
    <property type="match status" value="1"/>
</dbReference>
<evidence type="ECO:0000256" key="2">
    <source>
        <dbReference type="ARBA" id="ARBA00022741"/>
    </source>
</evidence>
<evidence type="ECO:0000256" key="4">
    <source>
        <dbReference type="ARBA" id="ARBA00022840"/>
    </source>
</evidence>
<reference evidence="7 8" key="1">
    <citation type="submission" date="2018-03" db="EMBL/GenBank/DDBJ databases">
        <title>Genomic Encyclopedia of Archaeal and Bacterial Type Strains, Phase II (KMG-II): from individual species to whole genera.</title>
        <authorList>
            <person name="Goeker M."/>
        </authorList>
    </citation>
    <scope>NUCLEOTIDE SEQUENCE [LARGE SCALE GENOMIC DNA]</scope>
    <source>
        <strain evidence="7 8">DSM 45601</strain>
    </source>
</reference>
<dbReference type="Gene3D" id="3.30.200.20">
    <property type="entry name" value="Phosphorylase Kinase, domain 1"/>
    <property type="match status" value="1"/>
</dbReference>
<dbReference type="EMBL" id="PVZC01000009">
    <property type="protein sequence ID" value="PRX95737.1"/>
    <property type="molecule type" value="Genomic_DNA"/>
</dbReference>
<evidence type="ECO:0000256" key="3">
    <source>
        <dbReference type="ARBA" id="ARBA00022777"/>
    </source>
</evidence>
<dbReference type="PROSITE" id="PS00108">
    <property type="entry name" value="PROTEIN_KINASE_ST"/>
    <property type="match status" value="1"/>
</dbReference>